<proteinExistence type="predicted"/>
<dbReference type="InParanoid" id="E3MYI2"/>
<sequence length="306" mass="35602">MTPQRICALSASLPLSFHQEVHHLTATVSFINQYFITQKMANYTCPSCKKKKLKYLLKDSWKFFINPLYFILKHSCNYTAMFPIFSNMVFWHVFPIIAVRIPFLLYADVNTAIFAVVGNLWLSILYVGYILPCFKKYQGLCEIKVGLTGVFVINLILIAVCIWKDYDPIWKLCYAVYHNVVPLMCCSLIFSSSYFNEYYVQVPYDKMPFAKLNLYVVVLGIIHCMLAVLVVRNVPNYPECLCMLAASFFFSCDLYCVYTVKSYMLREHIHYKWQRKPEEGVYKHITVGKLKVDKISPVMNLDVTTV</sequence>
<dbReference type="HOGENOM" id="CLU_079161_0_0_1"/>
<dbReference type="Proteomes" id="UP000008281">
    <property type="component" value="Unassembled WGS sequence"/>
</dbReference>
<keyword evidence="3" id="KW-1185">Reference proteome</keyword>
<dbReference type="EMBL" id="DS268496">
    <property type="protein sequence ID" value="EFP12092.1"/>
    <property type="molecule type" value="Genomic_DNA"/>
</dbReference>
<feature type="transmembrane region" description="Helical" evidence="1">
    <location>
        <begin position="143"/>
        <end position="163"/>
    </location>
</feature>
<reference evidence="2" key="1">
    <citation type="submission" date="2007-07" db="EMBL/GenBank/DDBJ databases">
        <title>PCAP assembly of the Caenorhabditis remanei genome.</title>
        <authorList>
            <consortium name="The Caenorhabditis remanei Sequencing Consortium"/>
            <person name="Wilson R.K."/>
        </authorList>
    </citation>
    <scope>NUCLEOTIDE SEQUENCE [LARGE SCALE GENOMIC DNA]</scope>
    <source>
        <strain evidence="2">PB4641</strain>
    </source>
</reference>
<dbReference type="AlphaFoldDB" id="E3MYI2"/>
<organism evidence="3">
    <name type="scientific">Caenorhabditis remanei</name>
    <name type="common">Caenorhabditis vulgaris</name>
    <dbReference type="NCBI Taxonomy" id="31234"/>
    <lineage>
        <taxon>Eukaryota</taxon>
        <taxon>Metazoa</taxon>
        <taxon>Ecdysozoa</taxon>
        <taxon>Nematoda</taxon>
        <taxon>Chromadorea</taxon>
        <taxon>Rhabditida</taxon>
        <taxon>Rhabditina</taxon>
        <taxon>Rhabditomorpha</taxon>
        <taxon>Rhabditoidea</taxon>
        <taxon>Rhabditidae</taxon>
        <taxon>Peloderinae</taxon>
        <taxon>Caenorhabditis</taxon>
    </lineage>
</organism>
<feature type="transmembrane region" description="Helical" evidence="1">
    <location>
        <begin position="112"/>
        <end position="131"/>
    </location>
</feature>
<evidence type="ECO:0000313" key="2">
    <source>
        <dbReference type="EMBL" id="EFP12092.1"/>
    </source>
</evidence>
<evidence type="ECO:0000256" key="1">
    <source>
        <dbReference type="SAM" id="Phobius"/>
    </source>
</evidence>
<accession>E3MYI2</accession>
<feature type="transmembrane region" description="Helical" evidence="1">
    <location>
        <begin position="169"/>
        <end position="191"/>
    </location>
</feature>
<evidence type="ECO:0000313" key="3">
    <source>
        <dbReference type="Proteomes" id="UP000008281"/>
    </source>
</evidence>
<keyword evidence="1" id="KW-0812">Transmembrane</keyword>
<keyword evidence="1" id="KW-0472">Membrane</keyword>
<keyword evidence="1" id="KW-1133">Transmembrane helix</keyword>
<name>E3MYI2_CAERE</name>
<gene>
    <name evidence="2" type="ORF">CRE_30070</name>
</gene>
<feature type="transmembrane region" description="Helical" evidence="1">
    <location>
        <begin position="88"/>
        <end position="106"/>
    </location>
</feature>
<feature type="transmembrane region" description="Helical" evidence="1">
    <location>
        <begin position="243"/>
        <end position="265"/>
    </location>
</feature>
<dbReference type="eggNOG" id="ENOG502TJMT">
    <property type="taxonomic scope" value="Eukaryota"/>
</dbReference>
<protein>
    <submittedName>
        <fullName evidence="2">Uncharacterized protein</fullName>
    </submittedName>
</protein>
<dbReference type="OrthoDB" id="10565558at2759"/>
<feature type="transmembrane region" description="Helical" evidence="1">
    <location>
        <begin position="212"/>
        <end position="231"/>
    </location>
</feature>